<evidence type="ECO:0000313" key="2">
    <source>
        <dbReference type="Proteomes" id="UP001610063"/>
    </source>
</evidence>
<sequence>MRQLSAVIIIILCLASCRDKIICPAFQSTYILDDSVRMAYYSYLWKIDKDERLKYLASQKPVSLDSAGAVVASVGKGIDYFAYVEPYVVTPDEVKKTKFGIVKYEPYWLKNYELRTAPKENILAPKPIEEPPVVEDVGEFIASDFSDSATVVIDSTATIVSSEEDTLDIPTLAIVEPAKPKTELKYLYRYDPNDKALNVEQAYYNKHFGQYLYTRVPIQEEVSEPLSDNPADSVSSGGFFKGLFKGKKVKSDPIIQEVEVEPSLDDAIKEDPNSGF</sequence>
<dbReference type="Proteomes" id="UP001610063">
    <property type="component" value="Unassembled WGS sequence"/>
</dbReference>
<proteinExistence type="predicted"/>
<evidence type="ECO:0008006" key="3">
    <source>
        <dbReference type="Google" id="ProtNLM"/>
    </source>
</evidence>
<evidence type="ECO:0000313" key="1">
    <source>
        <dbReference type="EMBL" id="MFH6982388.1"/>
    </source>
</evidence>
<name>A0ABW7N4A9_9BACT</name>
<reference evidence="1 2" key="1">
    <citation type="journal article" date="2013" name="Int. J. Syst. Evol. Microbiol.">
        <title>Marinoscillum luteum sp. nov., isolated from marine sediment.</title>
        <authorList>
            <person name="Cha I.T."/>
            <person name="Park S.J."/>
            <person name="Kim S.J."/>
            <person name="Kim J.G."/>
            <person name="Jung M.Y."/>
            <person name="Shin K.S."/>
            <person name="Kwon K.K."/>
            <person name="Yang S.H."/>
            <person name="Seo Y.S."/>
            <person name="Rhee S.K."/>
        </authorList>
    </citation>
    <scope>NUCLEOTIDE SEQUENCE [LARGE SCALE GENOMIC DNA]</scope>
    <source>
        <strain evidence="1 2">KCTC 23939</strain>
    </source>
</reference>
<dbReference type="RefSeq" id="WP_395416114.1">
    <property type="nucleotide sequence ID" value="NZ_JBIPKE010000011.1"/>
</dbReference>
<organism evidence="1 2">
    <name type="scientific">Marinoscillum luteum</name>
    <dbReference type="NCBI Taxonomy" id="861051"/>
    <lineage>
        <taxon>Bacteria</taxon>
        <taxon>Pseudomonadati</taxon>
        <taxon>Bacteroidota</taxon>
        <taxon>Cytophagia</taxon>
        <taxon>Cytophagales</taxon>
        <taxon>Reichenbachiellaceae</taxon>
        <taxon>Marinoscillum</taxon>
    </lineage>
</organism>
<accession>A0ABW7N4A9</accession>
<dbReference type="EMBL" id="JBIPKE010000011">
    <property type="protein sequence ID" value="MFH6982388.1"/>
    <property type="molecule type" value="Genomic_DNA"/>
</dbReference>
<protein>
    <recommendedName>
        <fullName evidence="3">DUF4136 domain-containing protein</fullName>
    </recommendedName>
</protein>
<keyword evidence="2" id="KW-1185">Reference proteome</keyword>
<comment type="caution">
    <text evidence="1">The sequence shown here is derived from an EMBL/GenBank/DDBJ whole genome shotgun (WGS) entry which is preliminary data.</text>
</comment>
<gene>
    <name evidence="1" type="ORF">ACHKAR_03010</name>
</gene>